<organism evidence="2">
    <name type="scientific">Tanacetum cinerariifolium</name>
    <name type="common">Dalmatian daisy</name>
    <name type="synonym">Chrysanthemum cinerariifolium</name>
    <dbReference type="NCBI Taxonomy" id="118510"/>
    <lineage>
        <taxon>Eukaryota</taxon>
        <taxon>Viridiplantae</taxon>
        <taxon>Streptophyta</taxon>
        <taxon>Embryophyta</taxon>
        <taxon>Tracheophyta</taxon>
        <taxon>Spermatophyta</taxon>
        <taxon>Magnoliopsida</taxon>
        <taxon>eudicotyledons</taxon>
        <taxon>Gunneridae</taxon>
        <taxon>Pentapetalae</taxon>
        <taxon>asterids</taxon>
        <taxon>campanulids</taxon>
        <taxon>Asterales</taxon>
        <taxon>Asteraceae</taxon>
        <taxon>Asteroideae</taxon>
        <taxon>Anthemideae</taxon>
        <taxon>Anthemidinae</taxon>
        <taxon>Tanacetum</taxon>
    </lineage>
</organism>
<dbReference type="EMBL" id="BKCJ010009367">
    <property type="protein sequence ID" value="GEU86624.1"/>
    <property type="molecule type" value="Genomic_DNA"/>
</dbReference>
<dbReference type="AlphaFoldDB" id="A0A6L2NQ30"/>
<sequence length="407" mass="45889">MRIEQYFLMTEYSLWEVILNGDSPVPTRVVDGVLQLVAPTTVEQKLAKKNELKARSTLLMALSDKHQLKFNSHKYAKTLMEAIEKRFGGNTKTKKVQKTHLKQQYENFTGFSLESLDQIHDRLQKITHTLIWRNKADLEEQSLDDLFNSLKIYEAEVKHSSSTGTTTQNLAFVSSSNTGSTTESVSAAASVCAVCAKMPSTTSPQLDIKDLKHIDVDDLEEMDLRWQMAMKGHFARECRSPKDSRRHGAAEPQRRTVPVETSTSNALVSQCDGVGSYDWSYQVEEEPVNYSLMAFSSSSSSSDNEVFTRVMFDCDDYLSSKSDCENWAPSSLYDRFQPSGRYHVVPPPYTRTFMPPKPDLVLHTAPIVVETDHPAFNVQLSPTKSDPDLSHTNRLSAPIIEDWVSDS</sequence>
<accession>A0A6L2NQ30</accession>
<protein>
    <submittedName>
        <fullName evidence="2">Ribonuclease H-like domain-containing protein</fullName>
    </submittedName>
</protein>
<evidence type="ECO:0000256" key="1">
    <source>
        <dbReference type="SAM" id="MobiDB-lite"/>
    </source>
</evidence>
<gene>
    <name evidence="2" type="ORF">Tci_058602</name>
</gene>
<name>A0A6L2NQ30_TANCI</name>
<proteinExistence type="predicted"/>
<comment type="caution">
    <text evidence="2">The sequence shown here is derived from an EMBL/GenBank/DDBJ whole genome shotgun (WGS) entry which is preliminary data.</text>
</comment>
<reference evidence="2" key="1">
    <citation type="journal article" date="2019" name="Sci. Rep.">
        <title>Draft genome of Tanacetum cinerariifolium, the natural source of mosquito coil.</title>
        <authorList>
            <person name="Yamashiro T."/>
            <person name="Shiraishi A."/>
            <person name="Satake H."/>
            <person name="Nakayama K."/>
        </authorList>
    </citation>
    <scope>NUCLEOTIDE SEQUENCE</scope>
</reference>
<feature type="compositionally biased region" description="Basic and acidic residues" evidence="1">
    <location>
        <begin position="237"/>
        <end position="254"/>
    </location>
</feature>
<dbReference type="Pfam" id="PF14223">
    <property type="entry name" value="Retrotran_gag_2"/>
    <property type="match status" value="1"/>
</dbReference>
<feature type="region of interest" description="Disordered" evidence="1">
    <location>
        <begin position="237"/>
        <end position="261"/>
    </location>
</feature>
<evidence type="ECO:0000313" key="2">
    <source>
        <dbReference type="EMBL" id="GEU86624.1"/>
    </source>
</evidence>